<evidence type="ECO:0000313" key="2">
    <source>
        <dbReference type="EMBL" id="RKN41838.1"/>
    </source>
</evidence>
<organism evidence="2 3">
    <name type="scientific">Streptomyces hoynatensis</name>
    <dbReference type="NCBI Taxonomy" id="1141874"/>
    <lineage>
        <taxon>Bacteria</taxon>
        <taxon>Bacillati</taxon>
        <taxon>Actinomycetota</taxon>
        <taxon>Actinomycetes</taxon>
        <taxon>Kitasatosporales</taxon>
        <taxon>Streptomycetaceae</taxon>
        <taxon>Streptomyces</taxon>
    </lineage>
</organism>
<dbReference type="PROSITE" id="PS51318">
    <property type="entry name" value="TAT"/>
    <property type="match status" value="1"/>
</dbReference>
<dbReference type="InterPro" id="IPR006311">
    <property type="entry name" value="TAT_signal"/>
</dbReference>
<dbReference type="SUPFAM" id="SSF89392">
    <property type="entry name" value="Prokaryotic lipoproteins and lipoprotein localization factors"/>
    <property type="match status" value="1"/>
</dbReference>
<accession>A0A3A9Z0Q8</accession>
<gene>
    <name evidence="2" type="ORF">D7294_15425</name>
</gene>
<dbReference type="Gene3D" id="2.50.20.20">
    <property type="match status" value="1"/>
</dbReference>
<protein>
    <recommendedName>
        <fullName evidence="4">LppX_LprAFG lipoprotein</fullName>
    </recommendedName>
</protein>
<dbReference type="EMBL" id="RBAL01000007">
    <property type="protein sequence ID" value="RKN41838.1"/>
    <property type="molecule type" value="Genomic_DNA"/>
</dbReference>
<dbReference type="InterPro" id="IPR029046">
    <property type="entry name" value="LolA/LolB/LppX"/>
</dbReference>
<reference evidence="2 3" key="1">
    <citation type="journal article" date="2014" name="Int. J. Syst. Evol. Microbiol.">
        <title>Streptomyces hoynatensis sp. nov., isolated from deep marine sediment.</title>
        <authorList>
            <person name="Veyisoglu A."/>
            <person name="Sahin N."/>
        </authorList>
    </citation>
    <scope>NUCLEOTIDE SEQUENCE [LARGE SCALE GENOMIC DNA]</scope>
    <source>
        <strain evidence="2 3">KCTC 29097</strain>
    </source>
</reference>
<keyword evidence="1" id="KW-0732">Signal</keyword>
<evidence type="ECO:0008006" key="4">
    <source>
        <dbReference type="Google" id="ProtNLM"/>
    </source>
</evidence>
<dbReference type="PROSITE" id="PS51257">
    <property type="entry name" value="PROKAR_LIPOPROTEIN"/>
    <property type="match status" value="1"/>
</dbReference>
<feature type="signal peptide" evidence="1">
    <location>
        <begin position="1"/>
        <end position="23"/>
    </location>
</feature>
<evidence type="ECO:0000256" key="1">
    <source>
        <dbReference type="SAM" id="SignalP"/>
    </source>
</evidence>
<keyword evidence="3" id="KW-1185">Reference proteome</keyword>
<dbReference type="RefSeq" id="WP_120679875.1">
    <property type="nucleotide sequence ID" value="NZ_RBAL01000007.1"/>
</dbReference>
<dbReference type="OrthoDB" id="4350193at2"/>
<dbReference type="AlphaFoldDB" id="A0A3A9Z0Q8"/>
<sequence>MRQPRRERRNAMLRLLAAGLALAVCGCSRTGAAAQRHDVREIIRQAADVLAAAGTSQAATAMQMASGGTRITLHGEGGFDYGRRLGELRITLPEGRPVTELFVPGELYMKNRGAGVPPDKWVQVDVTTLADGNLVTGGATDPITAAELLRGVAHAADLGESEVNGERLRHYRGVTDIAAAAELATGEWREQLAVAVGGFTERDVPFDAYFDERGLLREVRHQFSFARGGEGVAVASTVTLYDFGAPVRVVLPEPAEVYAGAVA</sequence>
<evidence type="ECO:0000313" key="3">
    <source>
        <dbReference type="Proteomes" id="UP000272474"/>
    </source>
</evidence>
<proteinExistence type="predicted"/>
<name>A0A3A9Z0Q8_9ACTN</name>
<dbReference type="Proteomes" id="UP000272474">
    <property type="component" value="Unassembled WGS sequence"/>
</dbReference>
<feature type="chain" id="PRO_5039472622" description="LppX_LprAFG lipoprotein" evidence="1">
    <location>
        <begin position="24"/>
        <end position="263"/>
    </location>
</feature>
<comment type="caution">
    <text evidence="2">The sequence shown here is derived from an EMBL/GenBank/DDBJ whole genome shotgun (WGS) entry which is preliminary data.</text>
</comment>